<organism evidence="1 2">
    <name type="scientific">Amblyomma americanum</name>
    <name type="common">Lone star tick</name>
    <dbReference type="NCBI Taxonomy" id="6943"/>
    <lineage>
        <taxon>Eukaryota</taxon>
        <taxon>Metazoa</taxon>
        <taxon>Ecdysozoa</taxon>
        <taxon>Arthropoda</taxon>
        <taxon>Chelicerata</taxon>
        <taxon>Arachnida</taxon>
        <taxon>Acari</taxon>
        <taxon>Parasitiformes</taxon>
        <taxon>Ixodida</taxon>
        <taxon>Ixodoidea</taxon>
        <taxon>Ixodidae</taxon>
        <taxon>Amblyomminae</taxon>
        <taxon>Amblyomma</taxon>
    </lineage>
</organism>
<name>A0AAQ4EBS4_AMBAM</name>
<sequence length="136" mass="15113">MHAEPLSRHRYATLPALCGTVVLLSALSGEEGQRFWGAGRRLLDWESLRGHMSWTLLLVCGSTSMLSQMAVRHNLVKVVFDNVDTAFWKARSPVTIQLLMAFTAAGFAELINSLALCDLIMPVVFEIVRLFSLAYS</sequence>
<dbReference type="EMBL" id="JARKHS020018922">
    <property type="protein sequence ID" value="KAK8772052.1"/>
    <property type="molecule type" value="Genomic_DNA"/>
</dbReference>
<dbReference type="AlphaFoldDB" id="A0AAQ4EBS4"/>
<gene>
    <name evidence="1" type="ORF">V5799_024704</name>
</gene>
<dbReference type="Proteomes" id="UP001321473">
    <property type="component" value="Unassembled WGS sequence"/>
</dbReference>
<evidence type="ECO:0000313" key="1">
    <source>
        <dbReference type="EMBL" id="KAK8772052.1"/>
    </source>
</evidence>
<protein>
    <submittedName>
        <fullName evidence="1">Uncharacterized protein</fullName>
    </submittedName>
</protein>
<reference evidence="1 2" key="1">
    <citation type="journal article" date="2023" name="Arcadia Sci">
        <title>De novo assembly of a long-read Amblyomma americanum tick genome.</title>
        <authorList>
            <person name="Chou S."/>
            <person name="Poskanzer K.E."/>
            <person name="Rollins M."/>
            <person name="Thuy-Boun P.S."/>
        </authorList>
    </citation>
    <scope>NUCLEOTIDE SEQUENCE [LARGE SCALE GENOMIC DNA]</scope>
    <source>
        <strain evidence="1">F_SG_1</strain>
        <tissue evidence="1">Salivary glands</tissue>
    </source>
</reference>
<comment type="caution">
    <text evidence="1">The sequence shown here is derived from an EMBL/GenBank/DDBJ whole genome shotgun (WGS) entry which is preliminary data.</text>
</comment>
<keyword evidence="2" id="KW-1185">Reference proteome</keyword>
<evidence type="ECO:0000313" key="2">
    <source>
        <dbReference type="Proteomes" id="UP001321473"/>
    </source>
</evidence>
<proteinExistence type="predicted"/>
<accession>A0AAQ4EBS4</accession>